<dbReference type="SUPFAM" id="SSF48613">
    <property type="entry name" value="Heme oxygenase-like"/>
    <property type="match status" value="1"/>
</dbReference>
<dbReference type="AlphaFoldDB" id="A0A150RNA7"/>
<evidence type="ECO:0000313" key="2">
    <source>
        <dbReference type="Proteomes" id="UP000075635"/>
    </source>
</evidence>
<dbReference type="EMBL" id="JEMB01002394">
    <property type="protein sequence ID" value="KYF81456.1"/>
    <property type="molecule type" value="Genomic_DNA"/>
</dbReference>
<dbReference type="InterPro" id="IPR016084">
    <property type="entry name" value="Haem_Oase-like_multi-hlx"/>
</dbReference>
<dbReference type="Pfam" id="PF14518">
    <property type="entry name" value="Haem_oxygenas_2"/>
    <property type="match status" value="1"/>
</dbReference>
<evidence type="ECO:0000313" key="1">
    <source>
        <dbReference type="EMBL" id="KYF81456.1"/>
    </source>
</evidence>
<dbReference type="Proteomes" id="UP000075635">
    <property type="component" value="Unassembled WGS sequence"/>
</dbReference>
<dbReference type="Gene3D" id="1.20.910.10">
    <property type="entry name" value="Heme oxygenase-like"/>
    <property type="match status" value="1"/>
</dbReference>
<dbReference type="SUPFAM" id="SSF46785">
    <property type="entry name" value="Winged helix' DNA-binding domain"/>
    <property type="match status" value="1"/>
</dbReference>
<comment type="caution">
    <text evidence="1">The sequence shown here is derived from an EMBL/GenBank/DDBJ whole genome shotgun (WGS) entry which is preliminary data.</text>
</comment>
<gene>
    <name evidence="1" type="ORF">BE17_01410</name>
</gene>
<accession>A0A150RNA7</accession>
<name>A0A150RNA7_SORCE</name>
<dbReference type="InterPro" id="IPR036390">
    <property type="entry name" value="WH_DNA-bd_sf"/>
</dbReference>
<organism evidence="1 2">
    <name type="scientific">Sorangium cellulosum</name>
    <name type="common">Polyangium cellulosum</name>
    <dbReference type="NCBI Taxonomy" id="56"/>
    <lineage>
        <taxon>Bacteria</taxon>
        <taxon>Pseudomonadati</taxon>
        <taxon>Myxococcota</taxon>
        <taxon>Polyangia</taxon>
        <taxon>Polyangiales</taxon>
        <taxon>Polyangiaceae</taxon>
        <taxon>Sorangium</taxon>
    </lineage>
</organism>
<sequence>METQEITAAEAPAHPRLRENIWHIRASSDAALLITSDSRFEVGTEDALRFLKMRSHCTGFHSVEEIAQRSGLALDDVRSILASLEEAGVVFSSPAERADLDRVRAALLSICKIWSDELRLAYIGNEFRHGSLPKTALTGWLCEMYHYISDFPLAIEHGARRAEGRLKDVLVRYAQQEKHHDEFVVRTLENLGLKRDEVKGSAPLVSTRAIGLLMREMFEHEPCSVLLMAALVEAQEFQEEHIAGFKQCMHETYGAPLDAFDPFFEHQQIDVGMGHAELLADNIDLIDVTDMERLDGMVNRLHDLKHAFELQSLEIRDYYTNLNGKYFPRQRMRFSSL</sequence>
<reference evidence="1 2" key="1">
    <citation type="submission" date="2014-02" db="EMBL/GenBank/DDBJ databases">
        <title>The small core and large imbalanced accessory genome model reveals a collaborative survival strategy of Sorangium cellulosum strains in nature.</title>
        <authorList>
            <person name="Han K."/>
            <person name="Peng R."/>
            <person name="Blom J."/>
            <person name="Li Y.-Z."/>
        </authorList>
    </citation>
    <scope>NUCLEOTIDE SEQUENCE [LARGE SCALE GENOMIC DNA]</scope>
    <source>
        <strain evidence="1 2">So0011-07</strain>
    </source>
</reference>
<protein>
    <submittedName>
        <fullName evidence="1">Uncharacterized protein</fullName>
    </submittedName>
</protein>
<proteinExistence type="predicted"/>